<name>A0ABD0LXX2_9CAEN</name>
<keyword evidence="3" id="KW-1185">Reference proteome</keyword>
<dbReference type="Proteomes" id="UP001519460">
    <property type="component" value="Unassembled WGS sequence"/>
</dbReference>
<organism evidence="2 3">
    <name type="scientific">Batillaria attramentaria</name>
    <dbReference type="NCBI Taxonomy" id="370345"/>
    <lineage>
        <taxon>Eukaryota</taxon>
        <taxon>Metazoa</taxon>
        <taxon>Spiralia</taxon>
        <taxon>Lophotrochozoa</taxon>
        <taxon>Mollusca</taxon>
        <taxon>Gastropoda</taxon>
        <taxon>Caenogastropoda</taxon>
        <taxon>Sorbeoconcha</taxon>
        <taxon>Cerithioidea</taxon>
        <taxon>Batillariidae</taxon>
        <taxon>Batillaria</taxon>
    </lineage>
</organism>
<evidence type="ECO:0000256" key="1">
    <source>
        <dbReference type="SAM" id="MobiDB-lite"/>
    </source>
</evidence>
<feature type="region of interest" description="Disordered" evidence="1">
    <location>
        <begin position="1"/>
        <end position="23"/>
    </location>
</feature>
<feature type="region of interest" description="Disordered" evidence="1">
    <location>
        <begin position="76"/>
        <end position="151"/>
    </location>
</feature>
<gene>
    <name evidence="2" type="ORF">BaRGS_00004925</name>
</gene>
<evidence type="ECO:0000313" key="3">
    <source>
        <dbReference type="Proteomes" id="UP001519460"/>
    </source>
</evidence>
<evidence type="ECO:0000313" key="2">
    <source>
        <dbReference type="EMBL" id="KAK7503802.1"/>
    </source>
</evidence>
<accession>A0ABD0LXX2</accession>
<comment type="caution">
    <text evidence="2">The sequence shown here is derived from an EMBL/GenBank/DDBJ whole genome shotgun (WGS) entry which is preliminary data.</text>
</comment>
<dbReference type="AlphaFoldDB" id="A0ABD0LXX2"/>
<sequence length="151" mass="16932">MSHPRVLLDDEACDRGPTNTDPVDKLHTAPSCGGSVLSHSTVLAAAWHSGSQTIGVWSRKLSGVVLKSKVQTSNAIMSRDFFRSQPSGQNRYERPAHQNTDHTTSRQPRQRLDTHHPQHRSPPSQHHYFHLPRVGRQQDTVRVIGPPESRL</sequence>
<feature type="compositionally biased region" description="Basic and acidic residues" evidence="1">
    <location>
        <begin position="91"/>
        <end position="116"/>
    </location>
</feature>
<proteinExistence type="predicted"/>
<dbReference type="EMBL" id="JACVVK020000018">
    <property type="protein sequence ID" value="KAK7503802.1"/>
    <property type="molecule type" value="Genomic_DNA"/>
</dbReference>
<protein>
    <submittedName>
        <fullName evidence="2">Uncharacterized protein</fullName>
    </submittedName>
</protein>
<reference evidence="2 3" key="1">
    <citation type="journal article" date="2023" name="Sci. Data">
        <title>Genome assembly of the Korean intertidal mud-creeper Batillaria attramentaria.</title>
        <authorList>
            <person name="Patra A.K."/>
            <person name="Ho P.T."/>
            <person name="Jun S."/>
            <person name="Lee S.J."/>
            <person name="Kim Y."/>
            <person name="Won Y.J."/>
        </authorList>
    </citation>
    <scope>NUCLEOTIDE SEQUENCE [LARGE SCALE GENOMIC DNA]</scope>
    <source>
        <strain evidence="2">Wonlab-2016</strain>
    </source>
</reference>